<evidence type="ECO:0008006" key="4">
    <source>
        <dbReference type="Google" id="ProtNLM"/>
    </source>
</evidence>
<name>A0A3M9YBE9_9PEZI</name>
<feature type="region of interest" description="Disordered" evidence="1">
    <location>
        <begin position="223"/>
        <end position="244"/>
    </location>
</feature>
<gene>
    <name evidence="2" type="ORF">D7B24_005756</name>
</gene>
<accession>A0A3M9YBE9</accession>
<dbReference type="AlphaFoldDB" id="A0A3M9YBE9"/>
<evidence type="ECO:0000256" key="1">
    <source>
        <dbReference type="SAM" id="MobiDB-lite"/>
    </source>
</evidence>
<protein>
    <recommendedName>
        <fullName evidence="4">1-alkyl-2-acetylglycerophosphocholine esterase</fullName>
    </recommendedName>
</protein>
<dbReference type="EMBL" id="RBVV01000037">
    <property type="protein sequence ID" value="RNJ57674.1"/>
    <property type="molecule type" value="Genomic_DNA"/>
</dbReference>
<reference evidence="2 3" key="1">
    <citation type="submission" date="2018-10" db="EMBL/GenBank/DDBJ databases">
        <title>Genome sequence of Verticillium nonalfalfae VnAa140.</title>
        <authorList>
            <person name="Stajich J.E."/>
            <person name="Kasson M.T."/>
        </authorList>
    </citation>
    <scope>NUCLEOTIDE SEQUENCE [LARGE SCALE GENOMIC DNA]</scope>
    <source>
        <strain evidence="2 3">VnAa140</strain>
    </source>
</reference>
<dbReference type="GeneID" id="39609445"/>
<dbReference type="Proteomes" id="UP000267145">
    <property type="component" value="Unassembled WGS sequence"/>
</dbReference>
<comment type="caution">
    <text evidence="2">The sequence shown here is derived from an EMBL/GenBank/DDBJ whole genome shotgun (WGS) entry which is preliminary data.</text>
</comment>
<dbReference type="RefSeq" id="XP_028495832.1">
    <property type="nucleotide sequence ID" value="XM_028639905.1"/>
</dbReference>
<organism evidence="2 3">
    <name type="scientific">Verticillium nonalfalfae</name>
    <dbReference type="NCBI Taxonomy" id="1051616"/>
    <lineage>
        <taxon>Eukaryota</taxon>
        <taxon>Fungi</taxon>
        <taxon>Dikarya</taxon>
        <taxon>Ascomycota</taxon>
        <taxon>Pezizomycotina</taxon>
        <taxon>Sordariomycetes</taxon>
        <taxon>Hypocreomycetidae</taxon>
        <taxon>Glomerellales</taxon>
        <taxon>Plectosphaerellaceae</taxon>
        <taxon>Verticillium</taxon>
    </lineage>
</organism>
<dbReference type="InterPro" id="IPR029058">
    <property type="entry name" value="AB_hydrolase_fold"/>
</dbReference>
<sequence length="244" mass="28284">MLTVRGSTHLSQTDFAVLYSTWMDLLAKTVVNPLRAIHLTVAPSLEFLKMTLPREQSVNDMWVDEQILKTMQAPADPEAAMGQEHRPSDDWIAVRLKVDNEVSWRARGWFRQKRWSLWRERRDEEPEGLVDWDCGDEVWMHFSPGEEVVRRHVKSGASETRTEDRQCGPVAVRPRRYRATRTDGRQLGQQASKPVGELGAIWSRRELRGMWARLDPTKAKRGPFVNEESIRGQVIDEPQTRNKN</sequence>
<keyword evidence="3" id="KW-1185">Reference proteome</keyword>
<proteinExistence type="predicted"/>
<evidence type="ECO:0000313" key="3">
    <source>
        <dbReference type="Proteomes" id="UP000267145"/>
    </source>
</evidence>
<dbReference type="Gene3D" id="3.40.50.1820">
    <property type="entry name" value="alpha/beta hydrolase"/>
    <property type="match status" value="1"/>
</dbReference>
<dbReference type="STRING" id="1051616.A0A3M9YBE9"/>
<evidence type="ECO:0000313" key="2">
    <source>
        <dbReference type="EMBL" id="RNJ57674.1"/>
    </source>
</evidence>